<evidence type="ECO:0000256" key="2">
    <source>
        <dbReference type="ARBA" id="ARBA00022729"/>
    </source>
</evidence>
<keyword evidence="3" id="KW-0325">Glycoprotein</keyword>
<reference evidence="8" key="3">
    <citation type="submission" date="2020-12" db="UniProtKB">
        <authorList>
            <consortium name="EnsemblPlants"/>
        </authorList>
    </citation>
    <scope>IDENTIFICATION</scope>
</reference>
<reference evidence="7 9" key="1">
    <citation type="journal article" date="2008" name="Science">
        <title>The Physcomitrella genome reveals evolutionary insights into the conquest of land by plants.</title>
        <authorList>
            <person name="Rensing S."/>
            <person name="Lang D."/>
            <person name="Zimmer A."/>
            <person name="Terry A."/>
            <person name="Salamov A."/>
            <person name="Shapiro H."/>
            <person name="Nishiyama T."/>
            <person name="Perroud P.-F."/>
            <person name="Lindquist E."/>
            <person name="Kamisugi Y."/>
            <person name="Tanahashi T."/>
            <person name="Sakakibara K."/>
            <person name="Fujita T."/>
            <person name="Oishi K."/>
            <person name="Shin-I T."/>
            <person name="Kuroki Y."/>
            <person name="Toyoda A."/>
            <person name="Suzuki Y."/>
            <person name="Hashimoto A."/>
            <person name="Yamaguchi K."/>
            <person name="Sugano A."/>
            <person name="Kohara Y."/>
            <person name="Fujiyama A."/>
            <person name="Anterola A."/>
            <person name="Aoki S."/>
            <person name="Ashton N."/>
            <person name="Barbazuk W.B."/>
            <person name="Barker E."/>
            <person name="Bennetzen J."/>
            <person name="Bezanilla M."/>
            <person name="Blankenship R."/>
            <person name="Cho S.H."/>
            <person name="Dutcher S."/>
            <person name="Estelle M."/>
            <person name="Fawcett J.A."/>
            <person name="Gundlach H."/>
            <person name="Hanada K."/>
            <person name="Heyl A."/>
            <person name="Hicks K.A."/>
            <person name="Hugh J."/>
            <person name="Lohr M."/>
            <person name="Mayer K."/>
            <person name="Melkozernov A."/>
            <person name="Murata T."/>
            <person name="Nelson D."/>
            <person name="Pils B."/>
            <person name="Prigge M."/>
            <person name="Reiss B."/>
            <person name="Renner T."/>
            <person name="Rombauts S."/>
            <person name="Rushton P."/>
            <person name="Sanderfoot A."/>
            <person name="Schween G."/>
            <person name="Shiu S.-H."/>
            <person name="Stueber K."/>
            <person name="Theodoulou F.L."/>
            <person name="Tu H."/>
            <person name="Van de Peer Y."/>
            <person name="Verrier P.J."/>
            <person name="Waters E."/>
            <person name="Wood A."/>
            <person name="Yang L."/>
            <person name="Cove D."/>
            <person name="Cuming A."/>
            <person name="Hasebe M."/>
            <person name="Lucas S."/>
            <person name="Mishler D.B."/>
            <person name="Reski R."/>
            <person name="Grigoriev I."/>
            <person name="Quatrano R.S."/>
            <person name="Boore J.L."/>
        </authorList>
    </citation>
    <scope>NUCLEOTIDE SEQUENCE [LARGE SCALE GENOMIC DNA]</scope>
    <source>
        <strain evidence="8 9">cv. Gransden 2004</strain>
    </source>
</reference>
<dbReference type="Gramene" id="Pp3c20_16270V3.1">
    <property type="protein sequence ID" value="Pp3c20_16270V3.1"/>
    <property type="gene ID" value="Pp3c20_16270"/>
</dbReference>
<feature type="domain" description="COBRA C-terminal" evidence="6">
    <location>
        <begin position="222"/>
        <end position="428"/>
    </location>
</feature>
<dbReference type="Gramene" id="Pp3c20_16270V3.3">
    <property type="protein sequence ID" value="Pp3c20_16270V3.3"/>
    <property type="gene ID" value="Pp3c20_16270"/>
</dbReference>
<protein>
    <recommendedName>
        <fullName evidence="4">COBRA-like protein</fullName>
    </recommendedName>
</protein>
<dbReference type="GeneID" id="112273622"/>
<accession>A0A2K1IVE8</accession>
<dbReference type="RefSeq" id="XP_024358358.1">
    <property type="nucleotide sequence ID" value="XM_024502590.2"/>
</dbReference>
<dbReference type="PANTHER" id="PTHR31673">
    <property type="entry name" value="PROTEIN COBRA"/>
    <property type="match status" value="1"/>
</dbReference>
<keyword evidence="9" id="KW-1185">Reference proteome</keyword>
<evidence type="ECO:0000313" key="7">
    <source>
        <dbReference type="EMBL" id="PNR33255.1"/>
    </source>
</evidence>
<organism evidence="7">
    <name type="scientific">Physcomitrium patens</name>
    <name type="common">Spreading-leaved earth moss</name>
    <name type="synonym">Physcomitrella patens</name>
    <dbReference type="NCBI Taxonomy" id="3218"/>
    <lineage>
        <taxon>Eukaryota</taxon>
        <taxon>Viridiplantae</taxon>
        <taxon>Streptophyta</taxon>
        <taxon>Embryophyta</taxon>
        <taxon>Bryophyta</taxon>
        <taxon>Bryophytina</taxon>
        <taxon>Bryopsida</taxon>
        <taxon>Funariidae</taxon>
        <taxon>Funariales</taxon>
        <taxon>Funariaceae</taxon>
        <taxon>Physcomitrium</taxon>
    </lineage>
</organism>
<dbReference type="OMA" id="IIWAMNG"/>
<dbReference type="EnsemblPlants" id="Pp3c20_16270V3.2">
    <property type="protein sequence ID" value="Pp3c20_16270V3.2"/>
    <property type="gene ID" value="Pp3c20_16270"/>
</dbReference>
<evidence type="ECO:0000256" key="5">
    <source>
        <dbReference type="SAM" id="SignalP"/>
    </source>
</evidence>
<dbReference type="InterPro" id="IPR006918">
    <property type="entry name" value="COBRA_pln"/>
</dbReference>
<dbReference type="Pfam" id="PF25079">
    <property type="entry name" value="COB_C"/>
    <property type="match status" value="1"/>
</dbReference>
<proteinExistence type="inferred from homology"/>
<dbReference type="Proteomes" id="UP000006727">
    <property type="component" value="Chromosome 20"/>
</dbReference>
<dbReference type="EnsemblPlants" id="Pp3c20_16270V3.1">
    <property type="protein sequence ID" value="Pp3c20_16270V3.1"/>
    <property type="gene ID" value="Pp3c20_16270"/>
</dbReference>
<dbReference type="Gramene" id="Pp3c20_16270V3.5">
    <property type="protein sequence ID" value="Pp3c20_16270V3.5"/>
    <property type="gene ID" value="Pp3c20_16270"/>
</dbReference>
<name>A0A2K1IVE8_PHYPA</name>
<evidence type="ECO:0000313" key="8">
    <source>
        <dbReference type="EnsemblPlants" id="Pp3c20_16270V3.1"/>
    </source>
</evidence>
<dbReference type="Gramene" id="Pp3c20_16270V3.2">
    <property type="protein sequence ID" value="Pp3c20_16270V3.2"/>
    <property type="gene ID" value="Pp3c20_16270"/>
</dbReference>
<dbReference type="GO" id="GO:0052324">
    <property type="term" value="P:plant-type cell wall cellulose biosynthetic process"/>
    <property type="evidence" value="ECO:0000318"/>
    <property type="project" value="GO_Central"/>
</dbReference>
<dbReference type="KEGG" id="ppp:112273622"/>
<evidence type="ECO:0000256" key="3">
    <source>
        <dbReference type="ARBA" id="ARBA00023180"/>
    </source>
</evidence>
<feature type="chain" id="PRO_5043158017" description="COBRA-like protein" evidence="5">
    <location>
        <begin position="25"/>
        <end position="456"/>
    </location>
</feature>
<dbReference type="AlphaFoldDB" id="A0A2K1IVE8"/>
<dbReference type="PANTHER" id="PTHR31673:SF3">
    <property type="entry name" value="COBRA-LIKE PROTEIN 4"/>
    <property type="match status" value="1"/>
</dbReference>
<dbReference type="EnsemblPlants" id="Pp3c20_16270V3.5">
    <property type="protein sequence ID" value="Pp3c20_16270V3.5"/>
    <property type="gene ID" value="Pp3c20_16270"/>
</dbReference>
<dbReference type="RefSeq" id="XP_024358357.1">
    <property type="nucleotide sequence ID" value="XM_024502589.2"/>
</dbReference>
<sequence>MMISKAHCLAVAFVFLATLQHADAGYDPIDPEGNITIKWDVVEWTGDGYRAIVTMSNWQLYRHIQAPGWIMGWTWATKKEVIWNMVGAETREQGDCSKFTGNLPHCCKRTPEVIDLLPGVPYNQQTANCCRGGVLSSYMQDPKTSVASFQVIVGNTGNKNTTIKLPQNFTIMTPGPGYTCSSAKVVPKTKFLSPSGRRITEAFMTWTVKCSYTEQLAHKAATCCVSFSAFYNETIVPCEKCACDCPTNNTTPIITTNGADTNNQRCINRFDPHLPLTLNSTKNNNLQQQPDMLYCTNDMCPVKIHWHIKLNYQEYWRVKITITNRDISRNYTLWNLVARHPNFKNFTESFSFSYKPLTAYGPTNDTAIFWGVKYYNDMLMQAGPSGNVQSEILFRKDSAFTLANGWGFPSHVLFNGDHCVLPHADHYPTLPSSSSTLRAATTTIALLVLFAVALLI</sequence>
<dbReference type="PIRSF" id="PIRSF038122">
    <property type="entry name" value="COBRA"/>
    <property type="match status" value="1"/>
</dbReference>
<dbReference type="Gramene" id="Pp3c20_16270V3.4">
    <property type="protein sequence ID" value="Pp3c20_16270V3.4"/>
    <property type="gene ID" value="Pp3c20_16270"/>
</dbReference>
<dbReference type="InterPro" id="IPR056900">
    <property type="entry name" value="COB_C"/>
</dbReference>
<gene>
    <name evidence="8" type="primary">LOC112273622</name>
    <name evidence="7" type="ORF">PHYPA_025198</name>
</gene>
<evidence type="ECO:0000259" key="6">
    <source>
        <dbReference type="Pfam" id="PF25079"/>
    </source>
</evidence>
<dbReference type="OrthoDB" id="2012261at2759"/>
<evidence type="ECO:0000256" key="1">
    <source>
        <dbReference type="ARBA" id="ARBA00005507"/>
    </source>
</evidence>
<dbReference type="Pfam" id="PF04833">
    <property type="entry name" value="COBRA"/>
    <property type="match status" value="1"/>
</dbReference>
<dbReference type="PaxDb" id="3218-PP1S44_119V6.1"/>
<dbReference type="RefSeq" id="XP_024358360.1">
    <property type="nucleotide sequence ID" value="XM_024502592.2"/>
</dbReference>
<dbReference type="EnsemblPlants" id="Pp3c20_16270V3.3">
    <property type="protein sequence ID" value="Pp3c20_16270V3.3"/>
    <property type="gene ID" value="Pp3c20_16270"/>
</dbReference>
<keyword evidence="2 5" id="KW-0732">Signal</keyword>
<dbReference type="EMBL" id="ABEU02000020">
    <property type="protein sequence ID" value="PNR33255.1"/>
    <property type="molecule type" value="Genomic_DNA"/>
</dbReference>
<dbReference type="GO" id="GO:0005886">
    <property type="term" value="C:plasma membrane"/>
    <property type="evidence" value="ECO:0000318"/>
    <property type="project" value="GO_Central"/>
</dbReference>
<reference evidence="7 9" key="2">
    <citation type="journal article" date="2018" name="Plant J.">
        <title>The Physcomitrella patens chromosome-scale assembly reveals moss genome structure and evolution.</title>
        <authorList>
            <person name="Lang D."/>
            <person name="Ullrich K.K."/>
            <person name="Murat F."/>
            <person name="Fuchs J."/>
            <person name="Jenkins J."/>
            <person name="Haas F.B."/>
            <person name="Piednoel M."/>
            <person name="Gundlach H."/>
            <person name="Van Bel M."/>
            <person name="Meyberg R."/>
            <person name="Vives C."/>
            <person name="Morata J."/>
            <person name="Symeonidi A."/>
            <person name="Hiss M."/>
            <person name="Muchero W."/>
            <person name="Kamisugi Y."/>
            <person name="Saleh O."/>
            <person name="Blanc G."/>
            <person name="Decker E.L."/>
            <person name="van Gessel N."/>
            <person name="Grimwood J."/>
            <person name="Hayes R.D."/>
            <person name="Graham S.W."/>
            <person name="Gunter L.E."/>
            <person name="McDaniel S.F."/>
            <person name="Hoernstein S.N.W."/>
            <person name="Larsson A."/>
            <person name="Li F.W."/>
            <person name="Perroud P.F."/>
            <person name="Phillips J."/>
            <person name="Ranjan P."/>
            <person name="Rokshar D.S."/>
            <person name="Rothfels C.J."/>
            <person name="Schneider L."/>
            <person name="Shu S."/>
            <person name="Stevenson D.W."/>
            <person name="Thummler F."/>
            <person name="Tillich M."/>
            <person name="Villarreal Aguilar J.C."/>
            <person name="Widiez T."/>
            <person name="Wong G.K."/>
            <person name="Wymore A."/>
            <person name="Zhang Y."/>
            <person name="Zimmer A.D."/>
            <person name="Quatrano R.S."/>
            <person name="Mayer K.F.X."/>
            <person name="Goodstein D."/>
            <person name="Casacuberta J.M."/>
            <person name="Vandepoele K."/>
            <person name="Reski R."/>
            <person name="Cuming A.C."/>
            <person name="Tuskan G.A."/>
            <person name="Maumus F."/>
            <person name="Salse J."/>
            <person name="Schmutz J."/>
            <person name="Rensing S.A."/>
        </authorList>
    </citation>
    <scope>NUCLEOTIDE SEQUENCE [LARGE SCALE GENOMIC DNA]</scope>
    <source>
        <strain evidence="8 9">cv. Gransden 2004</strain>
    </source>
</reference>
<dbReference type="GO" id="GO:0010215">
    <property type="term" value="P:cellulose microfibril organization"/>
    <property type="evidence" value="ECO:0007669"/>
    <property type="project" value="InterPro"/>
</dbReference>
<comment type="similarity">
    <text evidence="1 4">Belongs to the COBRA family.</text>
</comment>
<dbReference type="RefSeq" id="XP_024358359.1">
    <property type="nucleotide sequence ID" value="XM_024502591.2"/>
</dbReference>
<evidence type="ECO:0000313" key="9">
    <source>
        <dbReference type="Proteomes" id="UP000006727"/>
    </source>
</evidence>
<dbReference type="EnsemblPlants" id="Pp3c20_16270V3.4">
    <property type="protein sequence ID" value="Pp3c20_16270V3.4"/>
    <property type="gene ID" value="Pp3c20_16270"/>
</dbReference>
<evidence type="ECO:0000256" key="4">
    <source>
        <dbReference type="PIRNR" id="PIRNR038122"/>
    </source>
</evidence>
<feature type="signal peptide" evidence="5">
    <location>
        <begin position="1"/>
        <end position="24"/>
    </location>
</feature>